<comment type="caution">
    <text evidence="1">The sequence shown here is derived from an EMBL/GenBank/DDBJ whole genome shotgun (WGS) entry which is preliminary data.</text>
</comment>
<proteinExistence type="predicted"/>
<protein>
    <submittedName>
        <fullName evidence="1">Uncharacterized protein</fullName>
    </submittedName>
</protein>
<dbReference type="EMBL" id="JAVFKD010000001">
    <property type="protein sequence ID" value="KAK5998833.1"/>
    <property type="molecule type" value="Genomic_DNA"/>
</dbReference>
<evidence type="ECO:0000313" key="1">
    <source>
        <dbReference type="EMBL" id="KAK5998833.1"/>
    </source>
</evidence>
<evidence type="ECO:0000313" key="2">
    <source>
        <dbReference type="Proteomes" id="UP001338125"/>
    </source>
</evidence>
<organism evidence="1 2">
    <name type="scientific">Cladobotryum mycophilum</name>
    <dbReference type="NCBI Taxonomy" id="491253"/>
    <lineage>
        <taxon>Eukaryota</taxon>
        <taxon>Fungi</taxon>
        <taxon>Dikarya</taxon>
        <taxon>Ascomycota</taxon>
        <taxon>Pezizomycotina</taxon>
        <taxon>Sordariomycetes</taxon>
        <taxon>Hypocreomycetidae</taxon>
        <taxon>Hypocreales</taxon>
        <taxon>Hypocreaceae</taxon>
        <taxon>Cladobotryum</taxon>
    </lineage>
</organism>
<sequence>MLLPAGWFHCDNFVHAWVKHTQTAKLHNLLVIAGLLSQPNVKSPATQREKVLQPF</sequence>
<name>A0ABR0T315_9HYPO</name>
<gene>
    <name evidence="1" type="ORF">PT974_01216</name>
</gene>
<keyword evidence="2" id="KW-1185">Reference proteome</keyword>
<accession>A0ABR0T315</accession>
<reference evidence="1 2" key="1">
    <citation type="submission" date="2024-01" db="EMBL/GenBank/DDBJ databases">
        <title>Complete genome of Cladobotryum mycophilum ATHUM6906.</title>
        <authorList>
            <person name="Christinaki A.C."/>
            <person name="Myridakis A.I."/>
            <person name="Kouvelis V.N."/>
        </authorList>
    </citation>
    <scope>NUCLEOTIDE SEQUENCE [LARGE SCALE GENOMIC DNA]</scope>
    <source>
        <strain evidence="1 2">ATHUM6906</strain>
    </source>
</reference>
<dbReference type="Proteomes" id="UP001338125">
    <property type="component" value="Unassembled WGS sequence"/>
</dbReference>